<dbReference type="PANTHER" id="PTHR18934">
    <property type="entry name" value="ATP-DEPENDENT RNA HELICASE"/>
    <property type="match status" value="1"/>
</dbReference>
<dbReference type="PROSITE" id="PS51194">
    <property type="entry name" value="HELICASE_CTER"/>
    <property type="match status" value="1"/>
</dbReference>
<comment type="caution">
    <text evidence="11">The sequence shown here is derived from an EMBL/GenBank/DDBJ whole genome shotgun (WGS) entry which is preliminary data.</text>
</comment>
<dbReference type="EC" id="3.6.4.13" evidence="2"/>
<evidence type="ECO:0000256" key="1">
    <source>
        <dbReference type="ARBA" id="ARBA00008792"/>
    </source>
</evidence>
<feature type="domain" description="Helicase C-terminal" evidence="10">
    <location>
        <begin position="243"/>
        <end position="418"/>
    </location>
</feature>
<keyword evidence="4" id="KW-0378">Hydrolase</keyword>
<dbReference type="InterPro" id="IPR007502">
    <property type="entry name" value="Helicase-assoc_dom"/>
</dbReference>
<feature type="region of interest" description="Disordered" evidence="8">
    <location>
        <begin position="663"/>
        <end position="703"/>
    </location>
</feature>
<evidence type="ECO:0000256" key="8">
    <source>
        <dbReference type="SAM" id="MobiDB-lite"/>
    </source>
</evidence>
<evidence type="ECO:0000256" key="2">
    <source>
        <dbReference type="ARBA" id="ARBA00012552"/>
    </source>
</evidence>
<keyword evidence="5" id="KW-0347">Helicase</keyword>
<dbReference type="GO" id="GO:0016787">
    <property type="term" value="F:hydrolase activity"/>
    <property type="evidence" value="ECO:0007669"/>
    <property type="project" value="UniProtKB-KW"/>
</dbReference>
<feature type="domain" description="Helicase ATP-binding" evidence="9">
    <location>
        <begin position="31"/>
        <end position="198"/>
    </location>
</feature>
<evidence type="ECO:0000313" key="12">
    <source>
        <dbReference type="Proteomes" id="UP001301350"/>
    </source>
</evidence>
<evidence type="ECO:0000256" key="5">
    <source>
        <dbReference type="ARBA" id="ARBA00022806"/>
    </source>
</evidence>
<evidence type="ECO:0000256" key="4">
    <source>
        <dbReference type="ARBA" id="ARBA00022801"/>
    </source>
</evidence>
<name>A0AAV9ITT3_CYACA</name>
<dbReference type="Proteomes" id="UP001301350">
    <property type="component" value="Unassembled WGS sequence"/>
</dbReference>
<evidence type="ECO:0000259" key="10">
    <source>
        <dbReference type="PROSITE" id="PS51194"/>
    </source>
</evidence>
<evidence type="ECO:0000256" key="7">
    <source>
        <dbReference type="ARBA" id="ARBA00047984"/>
    </source>
</evidence>
<dbReference type="CDD" id="cd18791">
    <property type="entry name" value="SF2_C_RHA"/>
    <property type="match status" value="1"/>
</dbReference>
<protein>
    <recommendedName>
        <fullName evidence="2">RNA helicase</fullName>
        <ecNumber evidence="2">3.6.4.13</ecNumber>
    </recommendedName>
</protein>
<evidence type="ECO:0000313" key="11">
    <source>
        <dbReference type="EMBL" id="KAK4535501.1"/>
    </source>
</evidence>
<keyword evidence="6" id="KW-0067">ATP-binding</keyword>
<dbReference type="SMART" id="SM00487">
    <property type="entry name" value="DEXDc"/>
    <property type="match status" value="1"/>
</dbReference>
<evidence type="ECO:0000259" key="9">
    <source>
        <dbReference type="PROSITE" id="PS51192"/>
    </source>
</evidence>
<dbReference type="PANTHER" id="PTHR18934:SF99">
    <property type="entry name" value="ATP-DEPENDENT RNA HELICASE DHX37-RELATED"/>
    <property type="match status" value="1"/>
</dbReference>
<dbReference type="SMART" id="SM00490">
    <property type="entry name" value="HELICc"/>
    <property type="match status" value="1"/>
</dbReference>
<dbReference type="AlphaFoldDB" id="A0AAV9ITT3"/>
<comment type="similarity">
    <text evidence="1">Belongs to the DEAD box helicase family. DEAH subfamily.</text>
</comment>
<keyword evidence="3" id="KW-0547">Nucleotide-binding</keyword>
<proteinExistence type="inferred from homology"/>
<organism evidence="11 12">
    <name type="scientific">Cyanidium caldarium</name>
    <name type="common">Red alga</name>
    <dbReference type="NCBI Taxonomy" id="2771"/>
    <lineage>
        <taxon>Eukaryota</taxon>
        <taxon>Rhodophyta</taxon>
        <taxon>Bangiophyceae</taxon>
        <taxon>Cyanidiales</taxon>
        <taxon>Cyanidiaceae</taxon>
        <taxon>Cyanidium</taxon>
    </lineage>
</organism>
<dbReference type="InterPro" id="IPR014001">
    <property type="entry name" value="Helicase_ATP-bd"/>
</dbReference>
<dbReference type="FunFam" id="3.40.50.300:FF:000578">
    <property type="entry name" value="probable ATP-dependent RNA helicase DHX35"/>
    <property type="match status" value="1"/>
</dbReference>
<dbReference type="GO" id="GO:0003723">
    <property type="term" value="F:RNA binding"/>
    <property type="evidence" value="ECO:0007669"/>
    <property type="project" value="TreeGrafter"/>
</dbReference>
<dbReference type="Pfam" id="PF00271">
    <property type="entry name" value="Helicase_C"/>
    <property type="match status" value="1"/>
</dbReference>
<dbReference type="InterPro" id="IPR027417">
    <property type="entry name" value="P-loop_NTPase"/>
</dbReference>
<dbReference type="GO" id="GO:0003724">
    <property type="term" value="F:RNA helicase activity"/>
    <property type="evidence" value="ECO:0007669"/>
    <property type="project" value="UniProtKB-EC"/>
</dbReference>
<dbReference type="CDD" id="cd17917">
    <property type="entry name" value="DEXHc_RHA-like"/>
    <property type="match status" value="1"/>
</dbReference>
<dbReference type="PROSITE" id="PS00690">
    <property type="entry name" value="DEAH_ATP_HELICASE"/>
    <property type="match status" value="1"/>
</dbReference>
<accession>A0AAV9ITT3</accession>
<evidence type="ECO:0000256" key="3">
    <source>
        <dbReference type="ARBA" id="ARBA00022741"/>
    </source>
</evidence>
<dbReference type="PROSITE" id="PS51192">
    <property type="entry name" value="HELICASE_ATP_BIND_1"/>
    <property type="match status" value="1"/>
</dbReference>
<dbReference type="EMBL" id="JANCYW010000005">
    <property type="protein sequence ID" value="KAK4535501.1"/>
    <property type="molecule type" value="Genomic_DNA"/>
</dbReference>
<sequence>MNDSNAPVHSPPSSRVGTTELAVDAVKQELLDCIHRHPVVVMVGSTGSGKTTGVPAYLLESGLYGRIACTQPRRVAAISVALRVAAQLGVTVGGEVGYAVRFEERAHPERTRLKYLTDGMLLREAVRDPLLTAYGVVMVDEVHERSISTDVLMGLLKRAIDVRWRAPRRPLRVLISSATLDARRLADFYGNAPVFEIPGRQYPVSVWYTRQMPTDHVKAAVAMTLQILSRDTDERQSRVEVVDGRRNRPIVRGDILVFLTGVEEIERASEMLLEHLQRGAVLGAVGQTALQADNLLTVPLHASLPPEQQMRVFQPTPPGKCKVVLATNVAETSITVPGIVYVVDSGLVKQRFGDRLQVVCISRASATQRSGRAGRTGPGHCYRLYPRKHWESEMAEETVPEMLRTDLAQVVLFLKSVGVDDLASFPFLDAPVPSEWQRSVAMLRRLGALTGDADALSDPIGKRMAAIPLEPRMARALLAADELGAAADLLSVFALLATDMEVFDRRGRREAMSHFRERFVSDTRAYSDHHLLAQVYAEWTRADYAPWWCRDHHLQLRTLRRARDIRDQLEAYLRRPHAHRADAMMSALLAGFADHRATLARNGLYRVQTSGENGGVAAAHWHIHSSSCVYLRERAPSCLLFHEMLCTRKQFLRCVSEVDEKTVSLPRQLEPEVSGEQQDSVSGDKKRRRRRQRWDVASSKGEA</sequence>
<dbReference type="InterPro" id="IPR002464">
    <property type="entry name" value="DNA/RNA_helicase_DEAH_CS"/>
</dbReference>
<comment type="catalytic activity">
    <reaction evidence="7">
        <text>ATP + H2O = ADP + phosphate + H(+)</text>
        <dbReference type="Rhea" id="RHEA:13065"/>
        <dbReference type="ChEBI" id="CHEBI:15377"/>
        <dbReference type="ChEBI" id="CHEBI:15378"/>
        <dbReference type="ChEBI" id="CHEBI:30616"/>
        <dbReference type="ChEBI" id="CHEBI:43474"/>
        <dbReference type="ChEBI" id="CHEBI:456216"/>
        <dbReference type="EC" id="3.6.4.13"/>
    </reaction>
</comment>
<dbReference type="SMART" id="SM00847">
    <property type="entry name" value="HA2"/>
    <property type="match status" value="1"/>
</dbReference>
<dbReference type="GO" id="GO:0005524">
    <property type="term" value="F:ATP binding"/>
    <property type="evidence" value="ECO:0007669"/>
    <property type="project" value="UniProtKB-KW"/>
</dbReference>
<reference evidence="11 12" key="1">
    <citation type="submission" date="2022-07" db="EMBL/GenBank/DDBJ databases">
        <title>Genome-wide signatures of adaptation to extreme environments.</title>
        <authorList>
            <person name="Cho C.H."/>
            <person name="Yoon H.S."/>
        </authorList>
    </citation>
    <scope>NUCLEOTIDE SEQUENCE [LARGE SCALE GENOMIC DNA]</scope>
    <source>
        <strain evidence="11 12">DBV 063 E5</strain>
    </source>
</reference>
<dbReference type="InterPro" id="IPR001650">
    <property type="entry name" value="Helicase_C-like"/>
</dbReference>
<dbReference type="Gene3D" id="3.40.50.300">
    <property type="entry name" value="P-loop containing nucleotide triphosphate hydrolases"/>
    <property type="match status" value="2"/>
</dbReference>
<gene>
    <name evidence="11" type="ORF">CDCA_CDCA05G1526</name>
</gene>
<dbReference type="SUPFAM" id="SSF52540">
    <property type="entry name" value="P-loop containing nucleoside triphosphate hydrolases"/>
    <property type="match status" value="1"/>
</dbReference>
<keyword evidence="12" id="KW-1185">Reference proteome</keyword>
<dbReference type="Gene3D" id="1.20.120.1080">
    <property type="match status" value="1"/>
</dbReference>
<evidence type="ECO:0000256" key="6">
    <source>
        <dbReference type="ARBA" id="ARBA00022840"/>
    </source>
</evidence>